<feature type="domain" description="AAA+ ATPase" evidence="8">
    <location>
        <begin position="35"/>
        <end position="225"/>
    </location>
</feature>
<evidence type="ECO:0000313" key="10">
    <source>
        <dbReference type="Proteomes" id="UP001597427"/>
    </source>
</evidence>
<comment type="subcellular location">
    <subcellularLocation>
        <location evidence="1">Cell membrane</location>
        <topology evidence="1">Peripheral membrane protein</topology>
    </subcellularLocation>
</comment>
<evidence type="ECO:0000256" key="3">
    <source>
        <dbReference type="ARBA" id="ARBA00022475"/>
    </source>
</evidence>
<organism evidence="9 10">
    <name type="scientific">Enterococcus camelliae</name>
    <dbReference type="NCBI Taxonomy" id="453959"/>
    <lineage>
        <taxon>Bacteria</taxon>
        <taxon>Bacillati</taxon>
        <taxon>Bacillota</taxon>
        <taxon>Bacilli</taxon>
        <taxon>Lactobacillales</taxon>
        <taxon>Enterococcaceae</taxon>
        <taxon>Enterococcus</taxon>
    </lineage>
</organism>
<dbReference type="InterPro" id="IPR051535">
    <property type="entry name" value="Siderophore_ABC-ATPase"/>
</dbReference>
<keyword evidence="2" id="KW-0813">Transport</keyword>
<evidence type="ECO:0000256" key="2">
    <source>
        <dbReference type="ARBA" id="ARBA00022448"/>
    </source>
</evidence>
<evidence type="ECO:0000256" key="5">
    <source>
        <dbReference type="ARBA" id="ARBA00023004"/>
    </source>
</evidence>
<dbReference type="InterPro" id="IPR003593">
    <property type="entry name" value="AAA+_ATPase"/>
</dbReference>
<protein>
    <submittedName>
        <fullName evidence="9">AAA family ATPase</fullName>
    </submittedName>
</protein>
<evidence type="ECO:0000259" key="8">
    <source>
        <dbReference type="SMART" id="SM00382"/>
    </source>
</evidence>
<comment type="caution">
    <text evidence="9">The sequence shown here is derived from an EMBL/GenBank/DDBJ whole genome shotgun (WGS) entry which is preliminary data.</text>
</comment>
<dbReference type="PANTHER" id="PTHR42771:SF2">
    <property type="entry name" value="IRON(3+)-HYDROXAMATE IMPORT ATP-BINDING PROTEIN FHUC"/>
    <property type="match status" value="1"/>
</dbReference>
<keyword evidence="6" id="KW-0406">Ion transport</keyword>
<dbReference type="Gene3D" id="3.40.50.300">
    <property type="entry name" value="P-loop containing nucleotide triphosphate hydrolases"/>
    <property type="match status" value="2"/>
</dbReference>
<gene>
    <name evidence="9" type="ORF">ACFSR0_09675</name>
</gene>
<sequence length="226" mass="26045">MRYVRGFQFPSEQKYGRTIYPYNSLNNKAGETLVFDSITMIYGENGSGKSTFLNCLANLLAIPGTEMVRSSGHKDYFADYLAQCHLLMDETDEGHPRVLPENGRYLKSEDILYEVKKVQQEAILQEGYLYTRRKLGMTKEQAARHKDSYEMKKQMARQLFAQEKYSNGETALQVFQDYLQPDGIYLLDEPEVSLSPEKQLLLAKQINELARFFAVQFVIVTHSPLL</sequence>
<dbReference type="InterPro" id="IPR027417">
    <property type="entry name" value="P-loop_NTPase"/>
</dbReference>
<evidence type="ECO:0000256" key="4">
    <source>
        <dbReference type="ARBA" id="ARBA00022496"/>
    </source>
</evidence>
<accession>A0ABW5TK44</accession>
<proteinExistence type="predicted"/>
<dbReference type="Proteomes" id="UP001597427">
    <property type="component" value="Unassembled WGS sequence"/>
</dbReference>
<dbReference type="SUPFAM" id="SSF52540">
    <property type="entry name" value="P-loop containing nucleoside triphosphate hydrolases"/>
    <property type="match status" value="1"/>
</dbReference>
<dbReference type="EMBL" id="JBHUMO010000056">
    <property type="protein sequence ID" value="MFD2729686.1"/>
    <property type="molecule type" value="Genomic_DNA"/>
</dbReference>
<dbReference type="PANTHER" id="PTHR42771">
    <property type="entry name" value="IRON(3+)-HYDROXAMATE IMPORT ATP-BINDING PROTEIN FHUC"/>
    <property type="match status" value="1"/>
</dbReference>
<name>A0ABW5TK44_9ENTE</name>
<reference evidence="10" key="1">
    <citation type="journal article" date="2019" name="Int. J. Syst. Evol. Microbiol.">
        <title>The Global Catalogue of Microorganisms (GCM) 10K type strain sequencing project: providing services to taxonomists for standard genome sequencing and annotation.</title>
        <authorList>
            <consortium name="The Broad Institute Genomics Platform"/>
            <consortium name="The Broad Institute Genome Sequencing Center for Infectious Disease"/>
            <person name="Wu L."/>
            <person name="Ma J."/>
        </authorList>
    </citation>
    <scope>NUCLEOTIDE SEQUENCE [LARGE SCALE GENOMIC DNA]</scope>
    <source>
        <strain evidence="10">TISTR 932</strain>
    </source>
</reference>
<keyword evidence="7" id="KW-0472">Membrane</keyword>
<keyword evidence="5" id="KW-0408">Iron</keyword>
<dbReference type="SMART" id="SM00382">
    <property type="entry name" value="AAA"/>
    <property type="match status" value="1"/>
</dbReference>
<dbReference type="Pfam" id="PF13304">
    <property type="entry name" value="AAA_21"/>
    <property type="match status" value="1"/>
</dbReference>
<evidence type="ECO:0000313" key="9">
    <source>
        <dbReference type="EMBL" id="MFD2729686.1"/>
    </source>
</evidence>
<keyword evidence="3" id="KW-1003">Cell membrane</keyword>
<keyword evidence="4" id="KW-0410">Iron transport</keyword>
<evidence type="ECO:0000256" key="6">
    <source>
        <dbReference type="ARBA" id="ARBA00023065"/>
    </source>
</evidence>
<evidence type="ECO:0000256" key="7">
    <source>
        <dbReference type="ARBA" id="ARBA00023136"/>
    </source>
</evidence>
<dbReference type="RefSeq" id="WP_379982277.1">
    <property type="nucleotide sequence ID" value="NZ_JBHUMO010000056.1"/>
</dbReference>
<evidence type="ECO:0000256" key="1">
    <source>
        <dbReference type="ARBA" id="ARBA00004202"/>
    </source>
</evidence>
<dbReference type="InterPro" id="IPR003959">
    <property type="entry name" value="ATPase_AAA_core"/>
</dbReference>
<dbReference type="CDD" id="cd00267">
    <property type="entry name" value="ABC_ATPase"/>
    <property type="match status" value="1"/>
</dbReference>
<keyword evidence="10" id="KW-1185">Reference proteome</keyword>